<dbReference type="PROSITE" id="PS50846">
    <property type="entry name" value="HMA_2"/>
    <property type="match status" value="1"/>
</dbReference>
<dbReference type="Pfam" id="PF00403">
    <property type="entry name" value="HMA"/>
    <property type="match status" value="2"/>
</dbReference>
<evidence type="ECO:0000256" key="1">
    <source>
        <dbReference type="ARBA" id="ARBA00022723"/>
    </source>
</evidence>
<organism evidence="3">
    <name type="scientific">Albugo laibachii Nc14</name>
    <dbReference type="NCBI Taxonomy" id="890382"/>
    <lineage>
        <taxon>Eukaryota</taxon>
        <taxon>Sar</taxon>
        <taxon>Stramenopiles</taxon>
        <taxon>Oomycota</taxon>
        <taxon>Peronosporomycetes</taxon>
        <taxon>Albuginales</taxon>
        <taxon>Albuginaceae</taxon>
        <taxon>Albugo</taxon>
    </lineage>
</organism>
<evidence type="ECO:0000259" key="2">
    <source>
        <dbReference type="PROSITE" id="PS50846"/>
    </source>
</evidence>
<dbReference type="EMBL" id="FR824117">
    <property type="protein sequence ID" value="CCA19506.1"/>
    <property type="molecule type" value="Genomic_DNA"/>
</dbReference>
<accession>F0WE77</accession>
<dbReference type="InterPro" id="IPR036163">
    <property type="entry name" value="HMA_dom_sf"/>
</dbReference>
<dbReference type="CDD" id="cd00371">
    <property type="entry name" value="HMA"/>
    <property type="match status" value="2"/>
</dbReference>
<dbReference type="HOGENOM" id="CLU_1790463_0_0_1"/>
<dbReference type="PANTHER" id="PTHR22814">
    <property type="entry name" value="COPPER TRANSPORT PROTEIN ATOX1-RELATED"/>
    <property type="match status" value="1"/>
</dbReference>
<reference evidence="3" key="2">
    <citation type="submission" date="2011-02" db="EMBL/GenBank/DDBJ databases">
        <authorList>
            <person name="MacLean D."/>
        </authorList>
    </citation>
    <scope>NUCLEOTIDE SEQUENCE</scope>
</reference>
<reference evidence="3" key="1">
    <citation type="journal article" date="2011" name="PLoS Biol.">
        <title>Gene gain and loss during evolution of obligate parasitism in the white rust pathogen of Arabidopsis thaliana.</title>
        <authorList>
            <person name="Kemen E."/>
            <person name="Gardiner A."/>
            <person name="Schultz-Larsen T."/>
            <person name="Kemen A.C."/>
            <person name="Balmuth A.L."/>
            <person name="Robert-Seilaniantz A."/>
            <person name="Bailey K."/>
            <person name="Holub E."/>
            <person name="Studholme D.J."/>
            <person name="Maclean D."/>
            <person name="Jones J.D."/>
        </authorList>
    </citation>
    <scope>NUCLEOTIDE SEQUENCE</scope>
</reference>
<keyword evidence="1" id="KW-0479">Metal-binding</keyword>
<protein>
    <submittedName>
        <fullName evidence="3">Uncharacterized protein AlNc14C72G4933</fullName>
    </submittedName>
</protein>
<feature type="domain" description="HMA" evidence="2">
    <location>
        <begin position="64"/>
        <end position="131"/>
    </location>
</feature>
<dbReference type="InterPro" id="IPR006121">
    <property type="entry name" value="HMA_dom"/>
</dbReference>
<dbReference type="Gene3D" id="3.30.70.100">
    <property type="match status" value="2"/>
</dbReference>
<evidence type="ECO:0000313" key="3">
    <source>
        <dbReference type="EMBL" id="CCA19506.1"/>
    </source>
</evidence>
<gene>
    <name evidence="3" type="primary">AlNc14C72G4933</name>
    <name evidence="3" type="ORF">ALNC14_056490</name>
</gene>
<name>F0WE77_9STRA</name>
<dbReference type="AlphaFoldDB" id="F0WE77"/>
<dbReference type="PANTHER" id="PTHR22814:SF287">
    <property type="entry name" value="COPPER TRANSPORT PROTEIN ATX1"/>
    <property type="match status" value="1"/>
</dbReference>
<proteinExistence type="predicted"/>
<dbReference type="GO" id="GO:0046872">
    <property type="term" value="F:metal ion binding"/>
    <property type="evidence" value="ECO:0007669"/>
    <property type="project" value="UniProtKB-KW"/>
</dbReference>
<dbReference type="SUPFAM" id="SSF55008">
    <property type="entry name" value="HMA, heavy metal-associated domain"/>
    <property type="match status" value="2"/>
</dbReference>
<sequence>MAQAQERVVEFRVGMTCEECSSACTQILEKIEGVSNVKCDIEKKQILVTGTADPNVMLQALAQEKVVEFKVGMTCGGCSSACTRILQKNEGVTDVKCDLDKKQILVTGNTKPDAMLQALKNWSVASKKDVELISVTPRWECQLVG</sequence>